<dbReference type="PANTHER" id="PTHR31069">
    <property type="entry name" value="OLEATE-ACTIVATED TRANSCRIPTION FACTOR 1-RELATED"/>
    <property type="match status" value="1"/>
</dbReference>
<keyword evidence="1" id="KW-0479">Metal-binding</keyword>
<dbReference type="GO" id="GO:0003677">
    <property type="term" value="F:DNA binding"/>
    <property type="evidence" value="ECO:0007669"/>
    <property type="project" value="UniProtKB-KW"/>
</dbReference>
<dbReference type="InterPro" id="IPR036864">
    <property type="entry name" value="Zn2-C6_fun-type_DNA-bd_sf"/>
</dbReference>
<evidence type="ECO:0000256" key="4">
    <source>
        <dbReference type="ARBA" id="ARBA00023163"/>
    </source>
</evidence>
<dbReference type="InterPro" id="IPR050675">
    <property type="entry name" value="OAF3"/>
</dbReference>
<evidence type="ECO:0000259" key="7">
    <source>
        <dbReference type="PROSITE" id="PS50048"/>
    </source>
</evidence>
<sequence>MTPKIKYRATCDGCADSKVRCDKKRPLCGRCTRTGNACNYSMSLRTGRAAVNRLLQTQPLISDSTSSLSSTIKVGTEEKTPDKSSYPDLASPPGANTSEPPSSIIMDANLSPTSSAVTYSIAIASPTQTAVSSGDFTQELDAFLQFHSQLPATSVSTASQASDADMLWQDMTQLDSSSDMINLFWSSTESSNAQQSPTDNSLAALAAPMNIDPQIKAMDDSGSQPASKQLPVSQLRHNCAAEAKMWLHRLNLLTPIRPENHDKIPGSPPSELYTPPCPPMDTPVDHALVVCSSVRKQLLEILRCPYRHDAHLPFLVAVTFSKTLMVYSAVADLGDPTLSRDTLPDTLQESHHEPPPNLQETQQGYRSVALRVGSYDIEDDQFGKQLKAQLILHELSKMKDIEELFWEKYCGGGDRGTGNSSIYVALGAFVKDRLAKTIQGCELRRDSLSDASCRDQCHSECEEIRVRSM</sequence>
<dbReference type="InterPro" id="IPR001138">
    <property type="entry name" value="Zn2Cys6_DnaBD"/>
</dbReference>
<dbReference type="SUPFAM" id="SSF57701">
    <property type="entry name" value="Zn2/Cys6 DNA-binding domain"/>
    <property type="match status" value="1"/>
</dbReference>
<dbReference type="InterPro" id="IPR013700">
    <property type="entry name" value="AflR"/>
</dbReference>
<evidence type="ECO:0000313" key="9">
    <source>
        <dbReference type="Proteomes" id="UP001285441"/>
    </source>
</evidence>
<feature type="domain" description="Zn(2)-C6 fungal-type" evidence="7">
    <location>
        <begin position="10"/>
        <end position="40"/>
    </location>
</feature>
<dbReference type="Pfam" id="PF08493">
    <property type="entry name" value="AflR"/>
    <property type="match status" value="1"/>
</dbReference>
<keyword evidence="3" id="KW-0238">DNA-binding</keyword>
<dbReference type="PROSITE" id="PS00463">
    <property type="entry name" value="ZN2_CY6_FUNGAL_1"/>
    <property type="match status" value="1"/>
</dbReference>
<evidence type="ECO:0000256" key="5">
    <source>
        <dbReference type="ARBA" id="ARBA00023242"/>
    </source>
</evidence>
<evidence type="ECO:0000256" key="2">
    <source>
        <dbReference type="ARBA" id="ARBA00023015"/>
    </source>
</evidence>
<reference evidence="8" key="2">
    <citation type="submission" date="2023-06" db="EMBL/GenBank/DDBJ databases">
        <authorList>
            <consortium name="Lawrence Berkeley National Laboratory"/>
            <person name="Haridas S."/>
            <person name="Hensen N."/>
            <person name="Bonometti L."/>
            <person name="Westerberg I."/>
            <person name="Brannstrom I.O."/>
            <person name="Guillou S."/>
            <person name="Cros-Aarteil S."/>
            <person name="Calhoun S."/>
            <person name="Kuo A."/>
            <person name="Mondo S."/>
            <person name="Pangilinan J."/>
            <person name="Riley R."/>
            <person name="LaButti K."/>
            <person name="Andreopoulos B."/>
            <person name="Lipzen A."/>
            <person name="Chen C."/>
            <person name="Yanf M."/>
            <person name="Daum C."/>
            <person name="Ng V."/>
            <person name="Clum A."/>
            <person name="Steindorff A."/>
            <person name="Ohm R."/>
            <person name="Martin F."/>
            <person name="Silar P."/>
            <person name="Natvig D."/>
            <person name="Lalanne C."/>
            <person name="Gautier V."/>
            <person name="Ament-velasquez S.L."/>
            <person name="Kruys A."/>
            <person name="Hutchinson M.I."/>
            <person name="Powell A.J."/>
            <person name="Barry K."/>
            <person name="Miller A.N."/>
            <person name="Grigoriev I.V."/>
            <person name="Debuchy R."/>
            <person name="Gladieux P."/>
            <person name="Thoren M.H."/>
            <person name="Johannesson H."/>
        </authorList>
    </citation>
    <scope>NUCLEOTIDE SEQUENCE</scope>
    <source>
        <strain evidence="8">CBS 232.78</strain>
    </source>
</reference>
<dbReference type="GO" id="GO:0045122">
    <property type="term" value="P:aflatoxin biosynthetic process"/>
    <property type="evidence" value="ECO:0007669"/>
    <property type="project" value="InterPro"/>
</dbReference>
<keyword evidence="9" id="KW-1185">Reference proteome</keyword>
<organism evidence="8 9">
    <name type="scientific">Podospora didyma</name>
    <dbReference type="NCBI Taxonomy" id="330526"/>
    <lineage>
        <taxon>Eukaryota</taxon>
        <taxon>Fungi</taxon>
        <taxon>Dikarya</taxon>
        <taxon>Ascomycota</taxon>
        <taxon>Pezizomycotina</taxon>
        <taxon>Sordariomycetes</taxon>
        <taxon>Sordariomycetidae</taxon>
        <taxon>Sordariales</taxon>
        <taxon>Podosporaceae</taxon>
        <taxon>Podospora</taxon>
    </lineage>
</organism>
<reference evidence="8" key="1">
    <citation type="journal article" date="2023" name="Mol. Phylogenet. Evol.">
        <title>Genome-scale phylogeny and comparative genomics of the fungal order Sordariales.</title>
        <authorList>
            <person name="Hensen N."/>
            <person name="Bonometti L."/>
            <person name="Westerberg I."/>
            <person name="Brannstrom I.O."/>
            <person name="Guillou S."/>
            <person name="Cros-Aarteil S."/>
            <person name="Calhoun S."/>
            <person name="Haridas S."/>
            <person name="Kuo A."/>
            <person name="Mondo S."/>
            <person name="Pangilinan J."/>
            <person name="Riley R."/>
            <person name="LaButti K."/>
            <person name="Andreopoulos B."/>
            <person name="Lipzen A."/>
            <person name="Chen C."/>
            <person name="Yan M."/>
            <person name="Daum C."/>
            <person name="Ng V."/>
            <person name="Clum A."/>
            <person name="Steindorff A."/>
            <person name="Ohm R.A."/>
            <person name="Martin F."/>
            <person name="Silar P."/>
            <person name="Natvig D.O."/>
            <person name="Lalanne C."/>
            <person name="Gautier V."/>
            <person name="Ament-Velasquez S.L."/>
            <person name="Kruys A."/>
            <person name="Hutchinson M.I."/>
            <person name="Powell A.J."/>
            <person name="Barry K."/>
            <person name="Miller A.N."/>
            <person name="Grigoriev I.V."/>
            <person name="Debuchy R."/>
            <person name="Gladieux P."/>
            <person name="Hiltunen Thoren M."/>
            <person name="Johannesson H."/>
        </authorList>
    </citation>
    <scope>NUCLEOTIDE SEQUENCE</scope>
    <source>
        <strain evidence="8">CBS 232.78</strain>
    </source>
</reference>
<dbReference type="PANTHER" id="PTHR31069:SF31">
    <property type="entry name" value="MONODICTYPHENONE CLUSTER TRANSCRIPTION FACTOR-RELATED"/>
    <property type="match status" value="1"/>
</dbReference>
<evidence type="ECO:0000256" key="1">
    <source>
        <dbReference type="ARBA" id="ARBA00022723"/>
    </source>
</evidence>
<accession>A0AAE0NRX1</accession>
<proteinExistence type="predicted"/>
<dbReference type="Gene3D" id="4.10.240.10">
    <property type="entry name" value="Zn(2)-C6 fungal-type DNA-binding domain"/>
    <property type="match status" value="1"/>
</dbReference>
<protein>
    <recommendedName>
        <fullName evidence="7">Zn(2)-C6 fungal-type domain-containing protein</fullName>
    </recommendedName>
</protein>
<evidence type="ECO:0000313" key="8">
    <source>
        <dbReference type="EMBL" id="KAK3386510.1"/>
    </source>
</evidence>
<dbReference type="GO" id="GO:0000981">
    <property type="term" value="F:DNA-binding transcription factor activity, RNA polymerase II-specific"/>
    <property type="evidence" value="ECO:0007669"/>
    <property type="project" value="InterPro"/>
</dbReference>
<dbReference type="GO" id="GO:0008270">
    <property type="term" value="F:zinc ion binding"/>
    <property type="evidence" value="ECO:0007669"/>
    <property type="project" value="InterPro"/>
</dbReference>
<feature type="region of interest" description="Disordered" evidence="6">
    <location>
        <begin position="66"/>
        <end position="108"/>
    </location>
</feature>
<name>A0AAE0NRX1_9PEZI</name>
<comment type="caution">
    <text evidence="8">The sequence shown here is derived from an EMBL/GenBank/DDBJ whole genome shotgun (WGS) entry which is preliminary data.</text>
</comment>
<evidence type="ECO:0000256" key="3">
    <source>
        <dbReference type="ARBA" id="ARBA00023125"/>
    </source>
</evidence>
<keyword evidence="4" id="KW-0804">Transcription</keyword>
<dbReference type="PROSITE" id="PS50048">
    <property type="entry name" value="ZN2_CY6_FUNGAL_2"/>
    <property type="match status" value="1"/>
</dbReference>
<dbReference type="AlphaFoldDB" id="A0AAE0NRX1"/>
<dbReference type="GO" id="GO:0005634">
    <property type="term" value="C:nucleus"/>
    <property type="evidence" value="ECO:0007669"/>
    <property type="project" value="InterPro"/>
</dbReference>
<feature type="region of interest" description="Disordered" evidence="6">
    <location>
        <begin position="340"/>
        <end position="363"/>
    </location>
</feature>
<gene>
    <name evidence="8" type="ORF">B0H63DRAFT_467887</name>
</gene>
<dbReference type="PRINTS" id="PR00755">
    <property type="entry name" value="AFLATOXINBRP"/>
</dbReference>
<dbReference type="Proteomes" id="UP001285441">
    <property type="component" value="Unassembled WGS sequence"/>
</dbReference>
<dbReference type="Pfam" id="PF00172">
    <property type="entry name" value="Zn_clus"/>
    <property type="match status" value="1"/>
</dbReference>
<dbReference type="CDD" id="cd00067">
    <property type="entry name" value="GAL4"/>
    <property type="match status" value="1"/>
</dbReference>
<keyword evidence="5" id="KW-0539">Nucleus</keyword>
<evidence type="ECO:0000256" key="6">
    <source>
        <dbReference type="SAM" id="MobiDB-lite"/>
    </source>
</evidence>
<keyword evidence="2" id="KW-0805">Transcription regulation</keyword>
<dbReference type="EMBL" id="JAULSW010000003">
    <property type="protein sequence ID" value="KAK3386510.1"/>
    <property type="molecule type" value="Genomic_DNA"/>
</dbReference>